<dbReference type="EMBL" id="JACSNX010000001">
    <property type="protein sequence ID" value="MBM6850069.1"/>
    <property type="molecule type" value="Genomic_DNA"/>
</dbReference>
<sequence>MNFSETYRRMNEPVAPSPDLIRKTLAPARRRRFPRRLIAIAVAAAVLLATPALAVRSEMGYYVLYQISPAVAQLFQPVRMSCTDSGVTMEVAAVRVEGDTAQAYITLSGGPVDAATDLFDSYSFHLPFDQSSHCERVAWDEAAGAVTFLCTVQTLDGSPIPTGGKMTFSVRQLLTGKQALEGVAVDLDLADYAGEAETAQGYSSSSGADGIPMLLPGEVLAEPAEGIAVTAAGYVDGSFHVQARLGDIHRTDNHCRLWLEDAAGAEAGTGHGVYFRSDTAVPGDDVYEDFLFDVPPEDLAGYTLHGDFYTATTLTEGLWQVTFPLENTR</sequence>
<name>A0ABS2FR34_9FIRM</name>
<protein>
    <submittedName>
        <fullName evidence="1">DUF4179 domain-containing protein</fullName>
    </submittedName>
</protein>
<dbReference type="Proteomes" id="UP000719500">
    <property type="component" value="Unassembled WGS sequence"/>
</dbReference>
<reference evidence="1 2" key="1">
    <citation type="journal article" date="2021" name="Sci. Rep.">
        <title>The distribution of antibiotic resistance genes in chicken gut microbiota commensals.</title>
        <authorList>
            <person name="Juricova H."/>
            <person name="Matiasovicova J."/>
            <person name="Kubasova T."/>
            <person name="Cejkova D."/>
            <person name="Rychlik I."/>
        </authorList>
    </citation>
    <scope>NUCLEOTIDE SEQUENCE [LARGE SCALE GENOMIC DNA]</scope>
    <source>
        <strain evidence="1 2">An411</strain>
    </source>
</reference>
<accession>A0ABS2FR34</accession>
<keyword evidence="2" id="KW-1185">Reference proteome</keyword>
<evidence type="ECO:0000313" key="2">
    <source>
        <dbReference type="Proteomes" id="UP000719500"/>
    </source>
</evidence>
<evidence type="ECO:0000313" key="1">
    <source>
        <dbReference type="EMBL" id="MBM6850069.1"/>
    </source>
</evidence>
<organism evidence="1 2">
    <name type="scientific">Oscillibacter valericigenes</name>
    <dbReference type="NCBI Taxonomy" id="351091"/>
    <lineage>
        <taxon>Bacteria</taxon>
        <taxon>Bacillati</taxon>
        <taxon>Bacillota</taxon>
        <taxon>Clostridia</taxon>
        <taxon>Eubacteriales</taxon>
        <taxon>Oscillospiraceae</taxon>
        <taxon>Oscillibacter</taxon>
    </lineage>
</organism>
<comment type="caution">
    <text evidence="1">The sequence shown here is derived from an EMBL/GenBank/DDBJ whole genome shotgun (WGS) entry which is preliminary data.</text>
</comment>
<dbReference type="RefSeq" id="WP_204801723.1">
    <property type="nucleotide sequence ID" value="NZ_JACSNX010000001.1"/>
</dbReference>
<proteinExistence type="predicted"/>
<gene>
    <name evidence="1" type="ORF">H9X91_01285</name>
</gene>